<evidence type="ECO:0000313" key="6">
    <source>
        <dbReference type="Proteomes" id="UP000268007"/>
    </source>
</evidence>
<dbReference type="PANTHER" id="PTHR43280">
    <property type="entry name" value="ARAC-FAMILY TRANSCRIPTIONAL REGULATOR"/>
    <property type="match status" value="1"/>
</dbReference>
<evidence type="ECO:0000259" key="4">
    <source>
        <dbReference type="PROSITE" id="PS01124"/>
    </source>
</evidence>
<keyword evidence="1" id="KW-0805">Transcription regulation</keyword>
<accession>A0A495J5B2</accession>
<dbReference type="GO" id="GO:0003700">
    <property type="term" value="F:DNA-binding transcription factor activity"/>
    <property type="evidence" value="ECO:0007669"/>
    <property type="project" value="InterPro"/>
</dbReference>
<comment type="caution">
    <text evidence="5">The sequence shown here is derived from an EMBL/GenBank/DDBJ whole genome shotgun (WGS) entry which is preliminary data.</text>
</comment>
<dbReference type="GO" id="GO:0043565">
    <property type="term" value="F:sequence-specific DNA binding"/>
    <property type="evidence" value="ECO:0007669"/>
    <property type="project" value="InterPro"/>
</dbReference>
<organism evidence="5 6">
    <name type="scientific">Mucilaginibacter gracilis</name>
    <dbReference type="NCBI Taxonomy" id="423350"/>
    <lineage>
        <taxon>Bacteria</taxon>
        <taxon>Pseudomonadati</taxon>
        <taxon>Bacteroidota</taxon>
        <taxon>Sphingobacteriia</taxon>
        <taxon>Sphingobacteriales</taxon>
        <taxon>Sphingobacteriaceae</taxon>
        <taxon>Mucilaginibacter</taxon>
    </lineage>
</organism>
<proteinExistence type="predicted"/>
<evidence type="ECO:0000256" key="1">
    <source>
        <dbReference type="ARBA" id="ARBA00023015"/>
    </source>
</evidence>
<feature type="domain" description="HTH araC/xylS-type" evidence="4">
    <location>
        <begin position="187"/>
        <end position="285"/>
    </location>
</feature>
<dbReference type="RefSeq" id="WP_121199590.1">
    <property type="nucleotide sequence ID" value="NZ_RBKU01000001.1"/>
</dbReference>
<dbReference type="InterPro" id="IPR020449">
    <property type="entry name" value="Tscrpt_reg_AraC-type_HTH"/>
</dbReference>
<dbReference type="SUPFAM" id="SSF46689">
    <property type="entry name" value="Homeodomain-like"/>
    <property type="match status" value="1"/>
</dbReference>
<dbReference type="InterPro" id="IPR018060">
    <property type="entry name" value="HTH_AraC"/>
</dbReference>
<dbReference type="OrthoDB" id="2585681at2"/>
<dbReference type="Gene3D" id="1.10.10.60">
    <property type="entry name" value="Homeodomain-like"/>
    <property type="match status" value="1"/>
</dbReference>
<reference evidence="5 6" key="1">
    <citation type="submission" date="2018-10" db="EMBL/GenBank/DDBJ databases">
        <title>Genomic Encyclopedia of Archaeal and Bacterial Type Strains, Phase II (KMG-II): from individual species to whole genera.</title>
        <authorList>
            <person name="Goeker M."/>
        </authorList>
    </citation>
    <scope>NUCLEOTIDE SEQUENCE [LARGE SCALE GENOMIC DNA]</scope>
    <source>
        <strain evidence="5 6">DSM 18602</strain>
    </source>
</reference>
<protein>
    <submittedName>
        <fullName evidence="5">AraC-like DNA-binding protein</fullName>
    </submittedName>
</protein>
<evidence type="ECO:0000256" key="3">
    <source>
        <dbReference type="ARBA" id="ARBA00023163"/>
    </source>
</evidence>
<dbReference type="EMBL" id="RBKU01000001">
    <property type="protein sequence ID" value="RKR84155.1"/>
    <property type="molecule type" value="Genomic_DNA"/>
</dbReference>
<keyword evidence="3" id="KW-0804">Transcription</keyword>
<gene>
    <name evidence="5" type="ORF">BDD43_4382</name>
</gene>
<dbReference type="SMART" id="SM00342">
    <property type="entry name" value="HTH_ARAC"/>
    <property type="match status" value="1"/>
</dbReference>
<dbReference type="Proteomes" id="UP000268007">
    <property type="component" value="Unassembled WGS sequence"/>
</dbReference>
<name>A0A495J5B2_9SPHI</name>
<dbReference type="InterPro" id="IPR009057">
    <property type="entry name" value="Homeodomain-like_sf"/>
</dbReference>
<sequence>MQTTDFAVCHMDLFGVNVRHFWAGELSAILEKFPELEFPHKHDFYMLLYVENAEGEVIVDQQRIRLDKAKVIVIRPQCVTSIDINRQAGGKIICFTEAFFSLRYNNNVLYQFSFLQRDAHTFMRLSSLQQERLGVLLRLLDEEYRLQRKEGLKVLRSYVNIILFELERFYNPVGFIKTKNYKYQKLQLFEALIDKHFATHKLPSAYADLLHISANYLNKICKEETGQTAGDLIRKRIVIEAERLLHYTYHAVSEIADQLGFESSSYFVTFFKKNTGLTPEQFRKGDN</sequence>
<dbReference type="PANTHER" id="PTHR43280:SF32">
    <property type="entry name" value="TRANSCRIPTIONAL REGULATORY PROTEIN"/>
    <property type="match status" value="1"/>
</dbReference>
<evidence type="ECO:0000313" key="5">
    <source>
        <dbReference type="EMBL" id="RKR84155.1"/>
    </source>
</evidence>
<dbReference type="SUPFAM" id="SSF51215">
    <property type="entry name" value="Regulatory protein AraC"/>
    <property type="match status" value="1"/>
</dbReference>
<evidence type="ECO:0000256" key="2">
    <source>
        <dbReference type="ARBA" id="ARBA00023125"/>
    </source>
</evidence>
<dbReference type="PROSITE" id="PS01124">
    <property type="entry name" value="HTH_ARAC_FAMILY_2"/>
    <property type="match status" value="1"/>
</dbReference>
<dbReference type="AlphaFoldDB" id="A0A495J5B2"/>
<keyword evidence="6" id="KW-1185">Reference proteome</keyword>
<dbReference type="InterPro" id="IPR037923">
    <property type="entry name" value="HTH-like"/>
</dbReference>
<dbReference type="Pfam" id="PF12833">
    <property type="entry name" value="HTH_18"/>
    <property type="match status" value="1"/>
</dbReference>
<keyword evidence="2 5" id="KW-0238">DNA-binding</keyword>
<dbReference type="PRINTS" id="PR00032">
    <property type="entry name" value="HTHARAC"/>
</dbReference>